<evidence type="ECO:0000313" key="11">
    <source>
        <dbReference type="EMBL" id="AIZ36324.1"/>
    </source>
</evidence>
<dbReference type="GeneID" id="93384307"/>
<keyword evidence="4 9" id="KW-0812">Transmembrane</keyword>
<dbReference type="InterPro" id="IPR001872">
    <property type="entry name" value="Peptidase_A8"/>
</dbReference>
<feature type="transmembrane region" description="Helical" evidence="9">
    <location>
        <begin position="87"/>
        <end position="106"/>
    </location>
</feature>
<feature type="active site" evidence="9">
    <location>
        <position position="130"/>
    </location>
</feature>
<evidence type="ECO:0000256" key="8">
    <source>
        <dbReference type="ARBA" id="ARBA00023136"/>
    </source>
</evidence>
<dbReference type="GO" id="GO:0005886">
    <property type="term" value="C:plasma membrane"/>
    <property type="evidence" value="ECO:0007669"/>
    <property type="project" value="UniProtKB-SubCell"/>
</dbReference>
<dbReference type="GO" id="GO:0006508">
    <property type="term" value="P:proteolysis"/>
    <property type="evidence" value="ECO:0007669"/>
    <property type="project" value="UniProtKB-KW"/>
</dbReference>
<feature type="transmembrane region" description="Helical" evidence="9">
    <location>
        <begin position="57"/>
        <end position="75"/>
    </location>
</feature>
<evidence type="ECO:0000256" key="2">
    <source>
        <dbReference type="ARBA" id="ARBA00022475"/>
    </source>
</evidence>
<evidence type="ECO:0000256" key="3">
    <source>
        <dbReference type="ARBA" id="ARBA00022670"/>
    </source>
</evidence>
<protein>
    <recommendedName>
        <fullName evidence="9">Lipoprotein signal peptidase</fullName>
        <ecNumber evidence="9">3.4.23.36</ecNumber>
    </recommendedName>
    <alternativeName>
        <fullName evidence="9">Prolipoprotein signal peptidase</fullName>
    </alternativeName>
    <alternativeName>
        <fullName evidence="9">Signal peptidase II</fullName>
        <shortName evidence="9">SPase II</shortName>
    </alternativeName>
</protein>
<evidence type="ECO:0000256" key="5">
    <source>
        <dbReference type="ARBA" id="ARBA00022750"/>
    </source>
</evidence>
<dbReference type="AlphaFoldDB" id="A0A0B4S1C1"/>
<comment type="similarity">
    <text evidence="1 9 10">Belongs to the peptidase A8 family.</text>
</comment>
<feature type="active site" evidence="9">
    <location>
        <position position="111"/>
    </location>
</feature>
<dbReference type="Pfam" id="PF01252">
    <property type="entry name" value="Peptidase_A8"/>
    <property type="match status" value="1"/>
</dbReference>
<keyword evidence="8 9" id="KW-0472">Membrane</keyword>
<keyword evidence="2 9" id="KW-1003">Cell membrane</keyword>
<evidence type="ECO:0000313" key="12">
    <source>
        <dbReference type="EMBL" id="MBF1307240.1"/>
    </source>
</evidence>
<dbReference type="EC" id="3.4.23.36" evidence="9"/>
<dbReference type="STRING" id="33033.NW74_02715"/>
<keyword evidence="5 9" id="KW-0064">Aspartyl protease</keyword>
<comment type="catalytic activity">
    <reaction evidence="9">
        <text>Release of signal peptides from bacterial membrane prolipoproteins. Hydrolyzes -Xaa-Yaa-Zaa-|-(S,diacylglyceryl)Cys-, in which Xaa is hydrophobic (preferably Leu), and Yaa (Ala or Ser) and Zaa (Gly or Ala) have small, neutral side chains.</text>
        <dbReference type="EC" id="3.4.23.36"/>
    </reaction>
</comment>
<evidence type="ECO:0000256" key="10">
    <source>
        <dbReference type="RuleBase" id="RU004181"/>
    </source>
</evidence>
<organism evidence="11 13">
    <name type="scientific">Parvimonas micra</name>
    <dbReference type="NCBI Taxonomy" id="33033"/>
    <lineage>
        <taxon>Bacteria</taxon>
        <taxon>Bacillati</taxon>
        <taxon>Bacillota</taxon>
        <taxon>Tissierellia</taxon>
        <taxon>Tissierellales</taxon>
        <taxon>Peptoniphilaceae</taxon>
        <taxon>Parvimonas</taxon>
    </lineage>
</organism>
<evidence type="ECO:0000256" key="9">
    <source>
        <dbReference type="HAMAP-Rule" id="MF_00161"/>
    </source>
</evidence>
<dbReference type="GO" id="GO:0004190">
    <property type="term" value="F:aspartic-type endopeptidase activity"/>
    <property type="evidence" value="ECO:0007669"/>
    <property type="project" value="UniProtKB-UniRule"/>
</dbReference>
<gene>
    <name evidence="9 12" type="primary">lspA</name>
    <name evidence="12" type="ORF">HXM94_05640</name>
    <name evidence="11" type="ORF">NW74_02715</name>
</gene>
<keyword evidence="13" id="KW-1185">Reference proteome</keyword>
<sequence>MIYAIIIVGLALDQLTKYITVANLKGADSVVLIKNWLEFTYVENTGVAFGSFRGYKYFFIFISLVAFFGILFYIYKNKDKMSKIEQILFALIACGALGNCIDRIRFSFVVDFIHTRFGGLYDFPVFNFADIYICVACFLLIVVSFTKKEN</sequence>
<evidence type="ECO:0000256" key="6">
    <source>
        <dbReference type="ARBA" id="ARBA00022801"/>
    </source>
</evidence>
<dbReference type="Proteomes" id="UP000031386">
    <property type="component" value="Chromosome"/>
</dbReference>
<comment type="function">
    <text evidence="9">This protein specifically catalyzes the removal of signal peptides from prolipoproteins.</text>
</comment>
<accession>A0A0B4S1C1</accession>
<dbReference type="NCBIfam" id="TIGR00077">
    <property type="entry name" value="lspA"/>
    <property type="match status" value="1"/>
</dbReference>
<proteinExistence type="inferred from homology"/>
<dbReference type="RefSeq" id="WP_004833683.1">
    <property type="nucleotide sequence ID" value="NZ_BHYQ01000003.1"/>
</dbReference>
<dbReference type="KEGG" id="pmic:NW74_02715"/>
<dbReference type="EMBL" id="JABZRE010000020">
    <property type="protein sequence ID" value="MBF1307240.1"/>
    <property type="molecule type" value="Genomic_DNA"/>
</dbReference>
<evidence type="ECO:0000256" key="7">
    <source>
        <dbReference type="ARBA" id="ARBA00022989"/>
    </source>
</evidence>
<keyword evidence="3 9" id="KW-0645">Protease</keyword>
<feature type="transmembrane region" description="Helical" evidence="9">
    <location>
        <begin position="126"/>
        <end position="145"/>
    </location>
</feature>
<keyword evidence="7 9" id="KW-1133">Transmembrane helix</keyword>
<evidence type="ECO:0000256" key="1">
    <source>
        <dbReference type="ARBA" id="ARBA00006139"/>
    </source>
</evidence>
<dbReference type="OrthoDB" id="9810259at2"/>
<dbReference type="EMBL" id="CP009761">
    <property type="protein sequence ID" value="AIZ36324.1"/>
    <property type="molecule type" value="Genomic_DNA"/>
</dbReference>
<comment type="caution">
    <text evidence="9">Lacks conserved residue(s) required for the propagation of feature annotation.</text>
</comment>
<comment type="pathway">
    <text evidence="9">Protein modification; lipoprotein biosynthesis (signal peptide cleavage).</text>
</comment>
<reference evidence="12" key="2">
    <citation type="submission" date="2020-04" db="EMBL/GenBank/DDBJ databases">
        <title>Deep metagenomics examines the oral microbiome during advanced dental caries in children, revealing novel taxa and co-occurrences with host molecules.</title>
        <authorList>
            <person name="Baker J.L."/>
            <person name="Morton J.T."/>
            <person name="Dinis M."/>
            <person name="Alvarez R."/>
            <person name="Tran N.C."/>
            <person name="Knight R."/>
            <person name="Edlund A."/>
        </authorList>
    </citation>
    <scope>NUCLEOTIDE SEQUENCE</scope>
    <source>
        <strain evidence="12">JCVI_23_bin.11</strain>
    </source>
</reference>
<dbReference type="Proteomes" id="UP000758611">
    <property type="component" value="Unassembled WGS sequence"/>
</dbReference>
<keyword evidence="6 9" id="KW-0378">Hydrolase</keyword>
<evidence type="ECO:0000313" key="13">
    <source>
        <dbReference type="Proteomes" id="UP000031386"/>
    </source>
</evidence>
<evidence type="ECO:0000256" key="4">
    <source>
        <dbReference type="ARBA" id="ARBA00022692"/>
    </source>
</evidence>
<reference evidence="11 13" key="1">
    <citation type="submission" date="2014-10" db="EMBL/GenBank/DDBJ databases">
        <title>Complete genome sequence of Parvimonas micra KCOM 1535 (= ChDC B708).</title>
        <authorList>
            <person name="Kook J.-K."/>
            <person name="Park S.-N."/>
            <person name="Lim Y.K."/>
            <person name="Roh H."/>
        </authorList>
    </citation>
    <scope>NUCLEOTIDE SEQUENCE [LARGE SCALE GENOMIC DNA]</scope>
    <source>
        <strain evidence="11">KCOM 1535</strain>
        <strain evidence="13">KCOM 1535 / ChDC B708</strain>
    </source>
</reference>
<comment type="subcellular location">
    <subcellularLocation>
        <location evidence="9">Cell membrane</location>
        <topology evidence="9">Multi-pass membrane protein</topology>
    </subcellularLocation>
</comment>
<dbReference type="PANTHER" id="PTHR33695">
    <property type="entry name" value="LIPOPROTEIN SIGNAL PEPTIDASE"/>
    <property type="match status" value="1"/>
</dbReference>
<dbReference type="PANTHER" id="PTHR33695:SF1">
    <property type="entry name" value="LIPOPROTEIN SIGNAL PEPTIDASE"/>
    <property type="match status" value="1"/>
</dbReference>
<dbReference type="HAMAP" id="MF_00161">
    <property type="entry name" value="LspA"/>
    <property type="match status" value="1"/>
</dbReference>
<dbReference type="UniPathway" id="UPA00665"/>
<name>A0A0B4S1C1_9FIRM</name>
<dbReference type="PRINTS" id="PR00781">
    <property type="entry name" value="LIPOSIGPTASE"/>
</dbReference>